<dbReference type="RefSeq" id="WP_157569551.1">
    <property type="nucleotide sequence ID" value="NZ_WQKZ01000008.1"/>
</dbReference>
<evidence type="ECO:0000313" key="6">
    <source>
        <dbReference type="Proteomes" id="UP000441336"/>
    </source>
</evidence>
<dbReference type="Pfam" id="PF04586">
    <property type="entry name" value="Peptidase_S78"/>
    <property type="match status" value="1"/>
</dbReference>
<reference evidence="5 6" key="1">
    <citation type="submission" date="2019-12" db="EMBL/GenBank/DDBJ databases">
        <title>Hymenobacter sp. HMF4947 Genome sequencing and assembly.</title>
        <authorList>
            <person name="Kang H."/>
            <person name="Cha I."/>
            <person name="Kim H."/>
            <person name="Joh K."/>
        </authorList>
    </citation>
    <scope>NUCLEOTIDE SEQUENCE [LARGE SCALE GENOMIC DNA]</scope>
    <source>
        <strain evidence="5 6">HMF4947</strain>
    </source>
</reference>
<evidence type="ECO:0000256" key="3">
    <source>
        <dbReference type="ARBA" id="ARBA00022801"/>
    </source>
</evidence>
<proteinExistence type="predicted"/>
<gene>
    <name evidence="5" type="ORF">GO988_21575</name>
</gene>
<name>A0A7K1TKI2_9BACT</name>
<keyword evidence="3" id="KW-0378">Hydrolase</keyword>
<organism evidence="5 6">
    <name type="scientific">Hymenobacter ginkgonis</name>
    <dbReference type="NCBI Taxonomy" id="2682976"/>
    <lineage>
        <taxon>Bacteria</taxon>
        <taxon>Pseudomonadati</taxon>
        <taxon>Bacteroidota</taxon>
        <taxon>Cytophagia</taxon>
        <taxon>Cytophagales</taxon>
        <taxon>Hymenobacteraceae</taxon>
        <taxon>Hymenobacter</taxon>
    </lineage>
</organism>
<keyword evidence="2 5" id="KW-0645">Protease</keyword>
<evidence type="ECO:0000313" key="5">
    <source>
        <dbReference type="EMBL" id="MVN78928.1"/>
    </source>
</evidence>
<dbReference type="EMBL" id="WQKZ01000008">
    <property type="protein sequence ID" value="MVN78928.1"/>
    <property type="molecule type" value="Genomic_DNA"/>
</dbReference>
<feature type="domain" description="Prohead serine protease" evidence="4">
    <location>
        <begin position="22"/>
        <end position="191"/>
    </location>
</feature>
<dbReference type="Proteomes" id="UP000441336">
    <property type="component" value="Unassembled WGS sequence"/>
</dbReference>
<dbReference type="GO" id="GO:0006508">
    <property type="term" value="P:proteolysis"/>
    <property type="evidence" value="ECO:0007669"/>
    <property type="project" value="UniProtKB-KW"/>
</dbReference>
<evidence type="ECO:0000256" key="2">
    <source>
        <dbReference type="ARBA" id="ARBA00022670"/>
    </source>
</evidence>
<dbReference type="AlphaFoldDB" id="A0A7K1TKI2"/>
<evidence type="ECO:0000256" key="1">
    <source>
        <dbReference type="ARBA" id="ARBA00022612"/>
    </source>
</evidence>
<keyword evidence="1" id="KW-1188">Viral release from host cell</keyword>
<protein>
    <submittedName>
        <fullName evidence="5">HK97 family phage prohead protease</fullName>
    </submittedName>
</protein>
<dbReference type="GO" id="GO:0008233">
    <property type="term" value="F:peptidase activity"/>
    <property type="evidence" value="ECO:0007669"/>
    <property type="project" value="UniProtKB-KW"/>
</dbReference>
<dbReference type="InterPro" id="IPR054613">
    <property type="entry name" value="Peptidase_S78_dom"/>
</dbReference>
<sequence>MIKLPQLPEGREMRLLGTAPTIEYRAADGAAQEPEAFVGQAIVCGVRSEVLGGPGFRFVEIIDPHALDEADYSNVEGVFNHNSDVLLGHTRSGTLVLTRTSDGGLSYRIPYDPLDPDHVRVMRKIVRGDVVGSSFMFITASGGSEWDNEQTPDGGDLYVRTVSKIATVYDVCPVTSPAYSDATAASRSLTSFQQEHPKPLAGPCPDMLAREMELASF</sequence>
<keyword evidence="6" id="KW-1185">Reference proteome</keyword>
<evidence type="ECO:0000259" key="4">
    <source>
        <dbReference type="Pfam" id="PF04586"/>
    </source>
</evidence>
<comment type="caution">
    <text evidence="5">The sequence shown here is derived from an EMBL/GenBank/DDBJ whole genome shotgun (WGS) entry which is preliminary data.</text>
</comment>
<accession>A0A7K1TKI2</accession>